<keyword evidence="3" id="KW-0560">Oxidoreductase</keyword>
<evidence type="ECO:0000256" key="2">
    <source>
        <dbReference type="ARBA" id="ARBA00022643"/>
    </source>
</evidence>
<protein>
    <submittedName>
        <fullName evidence="6">LLM class flavin-dependent oxidoreductase</fullName>
    </submittedName>
</protein>
<proteinExistence type="predicted"/>
<dbReference type="AlphaFoldDB" id="A0A7W4IFQ8"/>
<dbReference type="EMBL" id="JABEQJ010000028">
    <property type="protein sequence ID" value="MBB2161977.1"/>
    <property type="molecule type" value="Genomic_DNA"/>
</dbReference>
<evidence type="ECO:0000259" key="5">
    <source>
        <dbReference type="Pfam" id="PF00296"/>
    </source>
</evidence>
<reference evidence="6 7" key="1">
    <citation type="submission" date="2020-04" db="EMBL/GenBank/DDBJ databases">
        <title>Description of novel Gluconacetobacter.</title>
        <authorList>
            <person name="Sombolestani A."/>
        </authorList>
    </citation>
    <scope>NUCLEOTIDE SEQUENCE [LARGE SCALE GENOMIC DNA]</scope>
    <source>
        <strain evidence="6 7">LMG 19747</strain>
    </source>
</reference>
<keyword evidence="1" id="KW-0285">Flavoprotein</keyword>
<sequence length="371" mass="40514">MSTISRPVFDLPSERGGKDFGIFMPIANGGWILSTTAPEIDGSYAYNRRAALLADEIGLDFIMSMAKFRGYGGTTRQWDVSLDSTVLMSALAAQTRRVKVWTTFQTLLHNPAVVAKMIATLDQVSNGRAGLNVVPGAFRDEFAQMGAWPETLGHDARYDYADEWMEAVRRLWTEESVTLDGRYIHLADCASDPKPVQTPRPFVVAAGQSGKGMDFAIRHTDALFIGGRDDAEMRAISRGAKQKARAAGRRLRTYAMAIIVQGETDEAAEAMMDTFRDGFDEEGFRNMMRAYGMIDAEIGKENAMTARARSGFMAPHIAGSAGTVVARIQQVIDDADLDGLMLIFPDYERGLTALAADVLPALRARYGGSAA</sequence>
<gene>
    <name evidence="6" type="ORF">HLH48_17720</name>
</gene>
<dbReference type="Proteomes" id="UP000589085">
    <property type="component" value="Unassembled WGS sequence"/>
</dbReference>
<evidence type="ECO:0000256" key="3">
    <source>
        <dbReference type="ARBA" id="ARBA00023002"/>
    </source>
</evidence>
<feature type="domain" description="Luciferase-like" evidence="5">
    <location>
        <begin position="20"/>
        <end position="331"/>
    </location>
</feature>
<dbReference type="GO" id="GO:0046306">
    <property type="term" value="P:alkanesulfonate catabolic process"/>
    <property type="evidence" value="ECO:0007669"/>
    <property type="project" value="TreeGrafter"/>
</dbReference>
<dbReference type="Gene3D" id="3.20.20.30">
    <property type="entry name" value="Luciferase-like domain"/>
    <property type="match status" value="1"/>
</dbReference>
<evidence type="ECO:0000256" key="1">
    <source>
        <dbReference type="ARBA" id="ARBA00022630"/>
    </source>
</evidence>
<evidence type="ECO:0000313" key="7">
    <source>
        <dbReference type="Proteomes" id="UP000589085"/>
    </source>
</evidence>
<organism evidence="6 7">
    <name type="scientific">Gluconacetobacter sacchari</name>
    <dbReference type="NCBI Taxonomy" id="92759"/>
    <lineage>
        <taxon>Bacteria</taxon>
        <taxon>Pseudomonadati</taxon>
        <taxon>Pseudomonadota</taxon>
        <taxon>Alphaproteobacteria</taxon>
        <taxon>Acetobacterales</taxon>
        <taxon>Acetobacteraceae</taxon>
        <taxon>Gluconacetobacter</taxon>
    </lineage>
</organism>
<dbReference type="RefSeq" id="WP_182998801.1">
    <property type="nucleotide sequence ID" value="NZ_JABEQJ010000028.1"/>
</dbReference>
<dbReference type="GO" id="GO:0008726">
    <property type="term" value="F:alkanesulfonate monooxygenase activity"/>
    <property type="evidence" value="ECO:0007669"/>
    <property type="project" value="TreeGrafter"/>
</dbReference>
<dbReference type="InterPro" id="IPR011251">
    <property type="entry name" value="Luciferase-like_dom"/>
</dbReference>
<dbReference type="CDD" id="cd01094">
    <property type="entry name" value="Alkanesulfonate_monoxygenase"/>
    <property type="match status" value="1"/>
</dbReference>
<accession>A0A7W4IFQ8</accession>
<dbReference type="InterPro" id="IPR050172">
    <property type="entry name" value="SsuD_RutA_monooxygenase"/>
</dbReference>
<dbReference type="InterPro" id="IPR036661">
    <property type="entry name" value="Luciferase-like_sf"/>
</dbReference>
<name>A0A7W4IFQ8_9PROT</name>
<keyword evidence="2" id="KW-0288">FMN</keyword>
<dbReference type="SUPFAM" id="SSF51679">
    <property type="entry name" value="Bacterial luciferase-like"/>
    <property type="match status" value="1"/>
</dbReference>
<dbReference type="Pfam" id="PF00296">
    <property type="entry name" value="Bac_luciferase"/>
    <property type="match status" value="1"/>
</dbReference>
<evidence type="ECO:0000256" key="4">
    <source>
        <dbReference type="ARBA" id="ARBA00023033"/>
    </source>
</evidence>
<dbReference type="PANTHER" id="PTHR42847:SF4">
    <property type="entry name" value="ALKANESULFONATE MONOOXYGENASE-RELATED"/>
    <property type="match status" value="1"/>
</dbReference>
<comment type="caution">
    <text evidence="6">The sequence shown here is derived from an EMBL/GenBank/DDBJ whole genome shotgun (WGS) entry which is preliminary data.</text>
</comment>
<keyword evidence="4" id="KW-0503">Monooxygenase</keyword>
<evidence type="ECO:0000313" key="6">
    <source>
        <dbReference type="EMBL" id="MBB2161977.1"/>
    </source>
</evidence>
<dbReference type="PANTHER" id="PTHR42847">
    <property type="entry name" value="ALKANESULFONATE MONOOXYGENASE"/>
    <property type="match status" value="1"/>
</dbReference>